<evidence type="ECO:0000313" key="6">
    <source>
        <dbReference type="EMBL" id="QSG03102.1"/>
    </source>
</evidence>
<evidence type="ECO:0000256" key="1">
    <source>
        <dbReference type="ARBA" id="ARBA00004141"/>
    </source>
</evidence>
<dbReference type="PANTHER" id="PTHR34583:SF3">
    <property type="entry name" value="MULTISUBUNIT SODIUM_HYDROGEN ANTIPORTER, MNHC SUBUNIT"/>
    <property type="match status" value="1"/>
</dbReference>
<dbReference type="RefSeq" id="WP_238477164.1">
    <property type="nucleotide sequence ID" value="NZ_CP064786.1"/>
</dbReference>
<feature type="transmembrane region" description="Helical" evidence="5">
    <location>
        <begin position="74"/>
        <end position="99"/>
    </location>
</feature>
<dbReference type="InterPro" id="IPR039428">
    <property type="entry name" value="NUOK/Mnh_C1-like"/>
</dbReference>
<dbReference type="InterPro" id="IPR050601">
    <property type="entry name" value="CPA3_antiporter_subunitC"/>
</dbReference>
<proteinExistence type="predicted"/>
<evidence type="ECO:0000256" key="4">
    <source>
        <dbReference type="ARBA" id="ARBA00023136"/>
    </source>
</evidence>
<evidence type="ECO:0000256" key="2">
    <source>
        <dbReference type="ARBA" id="ARBA00022692"/>
    </source>
</evidence>
<dbReference type="KEGG" id="hara:AArcS_1895"/>
<organism evidence="6 7">
    <name type="scientific">Natranaeroarchaeum sulfidigenes</name>
    <dbReference type="NCBI Taxonomy" id="2784880"/>
    <lineage>
        <taxon>Archaea</taxon>
        <taxon>Methanobacteriati</taxon>
        <taxon>Methanobacteriota</taxon>
        <taxon>Stenosarchaea group</taxon>
        <taxon>Halobacteria</taxon>
        <taxon>Halobacteriales</taxon>
        <taxon>Natronoarchaeaceae</taxon>
        <taxon>Natranaeroarchaeum</taxon>
    </lineage>
</organism>
<dbReference type="Gene3D" id="1.10.287.3510">
    <property type="match status" value="1"/>
</dbReference>
<evidence type="ECO:0000256" key="5">
    <source>
        <dbReference type="SAM" id="Phobius"/>
    </source>
</evidence>
<keyword evidence="3 5" id="KW-1133">Transmembrane helix</keyword>
<sequence>MIEIGAYHYYFTSFALFLIGLYMMIDNRNLIKKVIGLNFTQISVYLMLVTIGYVDGATPPILGLEEPHSNPLVHVLVLTAIVVGVALTALALALVIRLYTEFGTLDAKEIEAQIAADDRTASNRGGNDE</sequence>
<dbReference type="AlphaFoldDB" id="A0A897MRQ5"/>
<feature type="transmembrane region" description="Helical" evidence="5">
    <location>
        <begin position="37"/>
        <end position="54"/>
    </location>
</feature>
<name>A0A897MRQ5_9EURY</name>
<dbReference type="GO" id="GO:0016020">
    <property type="term" value="C:membrane"/>
    <property type="evidence" value="ECO:0007669"/>
    <property type="project" value="UniProtKB-SubCell"/>
</dbReference>
<gene>
    <name evidence="6" type="primary">mnhC</name>
    <name evidence="6" type="ORF">AArcS_1895</name>
</gene>
<dbReference type="Proteomes" id="UP000663586">
    <property type="component" value="Chromosome"/>
</dbReference>
<keyword evidence="7" id="KW-1185">Reference proteome</keyword>
<dbReference type="NCBIfam" id="NF005621">
    <property type="entry name" value="PRK07375.1-6"/>
    <property type="match status" value="1"/>
</dbReference>
<feature type="transmembrane region" description="Helical" evidence="5">
    <location>
        <begin position="6"/>
        <end position="25"/>
    </location>
</feature>
<dbReference type="GeneID" id="70685270"/>
<evidence type="ECO:0000256" key="3">
    <source>
        <dbReference type="ARBA" id="ARBA00022989"/>
    </source>
</evidence>
<dbReference type="Pfam" id="PF00420">
    <property type="entry name" value="Oxidored_q2"/>
    <property type="match status" value="1"/>
</dbReference>
<evidence type="ECO:0000313" key="7">
    <source>
        <dbReference type="Proteomes" id="UP000663586"/>
    </source>
</evidence>
<accession>A0A897MRQ5</accession>
<keyword evidence="4 5" id="KW-0472">Membrane</keyword>
<reference evidence="6" key="1">
    <citation type="submission" date="2020-11" db="EMBL/GenBank/DDBJ databases">
        <title>Carbohydrate-dependent, anaerobic sulfur respiration: A novel catabolism in halophilic archaea.</title>
        <authorList>
            <person name="Sorokin D.Y."/>
            <person name="Messina E."/>
            <person name="Smedile F."/>
            <person name="La Cono V."/>
            <person name="Hallsworth J.E."/>
            <person name="Yakimov M.M."/>
        </authorList>
    </citation>
    <scope>NUCLEOTIDE SEQUENCE</scope>
    <source>
        <strain evidence="6">AArc-S</strain>
    </source>
</reference>
<dbReference type="EMBL" id="CP064786">
    <property type="protein sequence ID" value="QSG03102.1"/>
    <property type="molecule type" value="Genomic_DNA"/>
</dbReference>
<comment type="subcellular location">
    <subcellularLocation>
        <location evidence="1">Membrane</location>
        <topology evidence="1">Multi-pass membrane protein</topology>
    </subcellularLocation>
</comment>
<protein>
    <submittedName>
        <fullName evidence="6">Multisubunit Na+/H+ antiporter, MnhC subunit</fullName>
    </submittedName>
</protein>
<dbReference type="PANTHER" id="PTHR34583">
    <property type="entry name" value="ANTIPORTER SUBUNIT MNHC2-RELATED"/>
    <property type="match status" value="1"/>
</dbReference>
<keyword evidence="2 5" id="KW-0812">Transmembrane</keyword>